<name>A0ABV0G959_9BURK</name>
<reference evidence="2 3" key="1">
    <citation type="submission" date="2024-05" db="EMBL/GenBank/DDBJ databases">
        <title>Roseateles sp. 2.12 16S ribosomal RNA gene Genome sequencing and assembly.</title>
        <authorList>
            <person name="Woo H."/>
        </authorList>
    </citation>
    <scope>NUCLEOTIDE SEQUENCE [LARGE SCALE GENOMIC DNA]</scope>
    <source>
        <strain evidence="2 3">2.12</strain>
    </source>
</reference>
<evidence type="ECO:0000313" key="3">
    <source>
        <dbReference type="Proteomes" id="UP001462640"/>
    </source>
</evidence>
<dbReference type="SUPFAM" id="SSF82693">
    <property type="entry name" value="Multidrug efflux transporter AcrB pore domain, PN1, PN2, PC1 and PC2 subdomains"/>
    <property type="match status" value="3"/>
</dbReference>
<keyword evidence="1" id="KW-1133">Transmembrane helix</keyword>
<feature type="transmembrane region" description="Helical" evidence="1">
    <location>
        <begin position="432"/>
        <end position="451"/>
    </location>
</feature>
<feature type="transmembrane region" description="Helical" evidence="1">
    <location>
        <begin position="334"/>
        <end position="353"/>
    </location>
</feature>
<dbReference type="InterPro" id="IPR027463">
    <property type="entry name" value="AcrB_DN_DC_subdom"/>
</dbReference>
<dbReference type="Gene3D" id="3.30.70.1430">
    <property type="entry name" value="Multidrug efflux transporter AcrB pore domain"/>
    <property type="match status" value="2"/>
</dbReference>
<dbReference type="Gene3D" id="3.30.70.1440">
    <property type="entry name" value="Multidrug efflux transporter AcrB pore domain"/>
    <property type="match status" value="1"/>
</dbReference>
<dbReference type="Gene3D" id="1.20.1640.10">
    <property type="entry name" value="Multidrug efflux transporter AcrB transmembrane domain"/>
    <property type="match status" value="2"/>
</dbReference>
<dbReference type="RefSeq" id="WP_347605577.1">
    <property type="nucleotide sequence ID" value="NZ_JBDPZC010000001.1"/>
</dbReference>
<feature type="transmembrane region" description="Helical" evidence="1">
    <location>
        <begin position="858"/>
        <end position="876"/>
    </location>
</feature>
<feature type="transmembrane region" description="Helical" evidence="1">
    <location>
        <begin position="987"/>
        <end position="1013"/>
    </location>
</feature>
<accession>A0ABV0G959</accession>
<feature type="transmembrane region" description="Helical" evidence="1">
    <location>
        <begin position="906"/>
        <end position="922"/>
    </location>
</feature>
<feature type="transmembrane region" description="Helical" evidence="1">
    <location>
        <begin position="360"/>
        <end position="381"/>
    </location>
</feature>
<dbReference type="PANTHER" id="PTHR32063">
    <property type="match status" value="1"/>
</dbReference>
<feature type="transmembrane region" description="Helical" evidence="1">
    <location>
        <begin position="959"/>
        <end position="981"/>
    </location>
</feature>
<dbReference type="Pfam" id="PF00873">
    <property type="entry name" value="ACR_tran"/>
    <property type="match status" value="1"/>
</dbReference>
<protein>
    <submittedName>
        <fullName evidence="2">Efflux RND transporter permease subunit</fullName>
    </submittedName>
</protein>
<dbReference type="SUPFAM" id="SSF82714">
    <property type="entry name" value="Multidrug efflux transporter AcrB TolC docking domain, DN and DC subdomains"/>
    <property type="match status" value="2"/>
</dbReference>
<dbReference type="Proteomes" id="UP001462640">
    <property type="component" value="Unassembled WGS sequence"/>
</dbReference>
<dbReference type="Gene3D" id="3.30.2090.10">
    <property type="entry name" value="Multidrug efflux transporter AcrB TolC docking domain, DN and DC subdomains"/>
    <property type="match status" value="2"/>
</dbReference>
<evidence type="ECO:0000256" key="1">
    <source>
        <dbReference type="SAM" id="Phobius"/>
    </source>
</evidence>
<feature type="transmembrane region" description="Helical" evidence="1">
    <location>
        <begin position="12"/>
        <end position="29"/>
    </location>
</feature>
<keyword evidence="1" id="KW-0812">Transmembrane</keyword>
<dbReference type="PRINTS" id="PR00702">
    <property type="entry name" value="ACRIFLAVINRP"/>
</dbReference>
<evidence type="ECO:0000313" key="2">
    <source>
        <dbReference type="EMBL" id="MEO3711585.1"/>
    </source>
</evidence>
<keyword evidence="3" id="KW-1185">Reference proteome</keyword>
<feature type="transmembrane region" description="Helical" evidence="1">
    <location>
        <begin position="463"/>
        <end position="482"/>
    </location>
</feature>
<organism evidence="2 3">
    <name type="scientific">Roseateles flavus</name>
    <dbReference type="NCBI Taxonomy" id="3149041"/>
    <lineage>
        <taxon>Bacteria</taxon>
        <taxon>Pseudomonadati</taxon>
        <taxon>Pseudomonadota</taxon>
        <taxon>Betaproteobacteria</taxon>
        <taxon>Burkholderiales</taxon>
        <taxon>Sphaerotilaceae</taxon>
        <taxon>Roseateles</taxon>
    </lineage>
</organism>
<dbReference type="EMBL" id="JBDPZC010000001">
    <property type="protein sequence ID" value="MEO3711585.1"/>
    <property type="molecule type" value="Genomic_DNA"/>
</dbReference>
<proteinExistence type="predicted"/>
<dbReference type="SUPFAM" id="SSF82866">
    <property type="entry name" value="Multidrug efflux transporter AcrB transmembrane domain"/>
    <property type="match status" value="2"/>
</dbReference>
<dbReference type="Gene3D" id="3.30.70.1320">
    <property type="entry name" value="Multidrug efflux transporter AcrB pore domain like"/>
    <property type="match status" value="1"/>
</dbReference>
<gene>
    <name evidence="2" type="ORF">ABDJ40_02255</name>
</gene>
<feature type="transmembrane region" description="Helical" evidence="1">
    <location>
        <begin position="387"/>
        <end position="411"/>
    </location>
</feature>
<keyword evidence="1" id="KW-0472">Membrane</keyword>
<comment type="caution">
    <text evidence="2">The sequence shown here is derived from an EMBL/GenBank/DDBJ whole genome shotgun (WGS) entry which is preliminary data.</text>
</comment>
<dbReference type="PANTHER" id="PTHR32063:SF21">
    <property type="entry name" value="MULTIDRUG RESISTANCE PROTEIN MDTB"/>
    <property type="match status" value="1"/>
</dbReference>
<sequence>MRLTELFIRRPVMTVLLNLSLVIAGLAAFSKLPVAALPSYNTPVINVQASLPGASPETMASSVALPLEKQFSTIAGLSSISSTNILGSTSLTLEFDPSRNIDAAAVDVQAALFRSLRALPTEMSSPPSYRKVNPADAPVLMVALTSPSLNLSDLNDYAENLITPALSTINGVAQVSIFGQKRYAVRIQTRTEALTQRGITLEELQAAIRSANANTPVGVLDGARQTLTIQANKQLRNAKEFGAIVIASRNGQPIFLRDVAEVQDSFETTKSYASFNGERSITLAVQRQPDANTVAVVDAVKAMLPRMAAQLPASVQMSTLNDRSMSIRESLHDVYFTLALTVALVVLVIFLFLRRAVATLIPTLSLPISLIGALTLLYALGYSLDNISLLGITLAVGLVVDDAIVMLENIVRHVEDGMAPFDAAIRGAREMAFTILSISISLVAVLIPIFFMPGVIGLLFHEFAVVVMLSILVSAVVSLSLVPMLCSRFLQPHHAVEESALGKTFERGFSAVLGAYERSLDWALAHRKAVLAVALASFVATLIQYTLIPKGFFPEEDVGQIQASTEASEDISYAAMEQLQQRLAEIVRQHEAVASVASALGAGGGGGNSVNNGRMFINLKPRKERAPMPQVLESLRKELRKVPGIAVYLRPVQNLQLGGRQSKARYQYSLQPVSAGELNQWALKLQEKLRGDPMFRDVTSDSQQRGLQANLLIDRERANLLGVQMQDLRSALYDAFGERQVSSIYAESNTYQVIMEASPEDRGTEDAFAKIQLRGRNGTLVPLQAFATVQRGLGPTAVNHQGQLQAITVAFNLAPDVPLGQATAKLDGYVREMQLPPSIITSYGGDAAVFQDSQGGQVLLIVLALAVIYVLLGVLYESYIHPVTILAGLPSAAVGALATLELFGMELTIIATIGIVMLIGIVKKNAIMMIDFALDAQRAGGMSPEQAIREACRLRFRPIMMTTLAALMGALPIALGLGAGAELRQPLGLAVVGGLIVSQAVTLYITPVIYLALDRFSGSGPDLREVSEVRMTAHGS</sequence>
<dbReference type="InterPro" id="IPR001036">
    <property type="entry name" value="Acrflvin-R"/>
</dbReference>